<dbReference type="PROSITE" id="PS51257">
    <property type="entry name" value="PROKAR_LIPOPROTEIN"/>
    <property type="match status" value="1"/>
</dbReference>
<evidence type="ECO:0000256" key="1">
    <source>
        <dbReference type="SAM" id="SignalP"/>
    </source>
</evidence>
<dbReference type="EMBL" id="JAPDUM010000001">
    <property type="protein sequence ID" value="MCW4163635.1"/>
    <property type="molecule type" value="Genomic_DNA"/>
</dbReference>
<organism evidence="3 5">
    <name type="scientific">Segatella copri</name>
    <dbReference type="NCBI Taxonomy" id="165179"/>
    <lineage>
        <taxon>Bacteria</taxon>
        <taxon>Pseudomonadati</taxon>
        <taxon>Bacteroidota</taxon>
        <taxon>Bacteroidia</taxon>
        <taxon>Bacteroidales</taxon>
        <taxon>Prevotellaceae</taxon>
        <taxon>Segatella</taxon>
    </lineage>
</organism>
<dbReference type="AlphaFoldDB" id="A0AAP3B039"/>
<reference evidence="3" key="1">
    <citation type="submission" date="2022-11" db="EMBL/GenBank/DDBJ databases">
        <title>Genomic repertoires linked with pathogenic potency of arthritogenic Prevotella copri isolated from the gut of rheumatoid arthritis patients.</title>
        <authorList>
            <person name="Nii T."/>
            <person name="Maeda Y."/>
            <person name="Motooka D."/>
            <person name="Naito M."/>
            <person name="Matsumoto Y."/>
            <person name="Ogawa T."/>
            <person name="Oguro-Igashira E."/>
            <person name="Kishikawa T."/>
            <person name="Yamashita M."/>
            <person name="Koizumi S."/>
            <person name="Kurakawa T."/>
            <person name="Okumura R."/>
            <person name="Kayama H."/>
            <person name="Murakami M."/>
            <person name="Sakaguchi T."/>
            <person name="Das B."/>
            <person name="Nakamura S."/>
            <person name="Okada Y."/>
            <person name="Kumanogoh A."/>
            <person name="Takeda K."/>
        </authorList>
    </citation>
    <scope>NUCLEOTIDE SEQUENCE</scope>
    <source>
        <strain evidence="3">F3-75</strain>
        <strain evidence="2">N016-13</strain>
        <strain evidence="4">RA-N001-16</strain>
    </source>
</reference>
<sequence>MKTKITTFVMGMLMMASFMTSCDNHEPYDPDLHIGYVLCDDHTCMDTATYFNQSKRKAVGVVFAEKTKDHPVLAVNLEETSGMFCDSIGMENGTSGDITKFDGFSNTVAMYQSYDNETGHGSPIAMRMMNFHEYGQSDHIPSVAEQRLLQSAAKTINPIIKRCGGQPISLDADCWYWTSTEVQENPGTQAWLCSAVNGGIMPTPKAESHKVRAIIEMNYPEY</sequence>
<evidence type="ECO:0000313" key="3">
    <source>
        <dbReference type="EMBL" id="MCW4127113.1"/>
    </source>
</evidence>
<proteinExistence type="predicted"/>
<gene>
    <name evidence="4" type="ORF">ONS98_00035</name>
    <name evidence="2" type="ORF">ONT05_04225</name>
    <name evidence="3" type="ORF">ONT16_02290</name>
</gene>
<protein>
    <submittedName>
        <fullName evidence="3">DUF1566 domain-containing protein</fullName>
    </submittedName>
</protein>
<dbReference type="Proteomes" id="UP001209476">
    <property type="component" value="Unassembled WGS sequence"/>
</dbReference>
<dbReference type="RefSeq" id="WP_147487236.1">
    <property type="nucleotide sequence ID" value="NZ_CATKVU010000006.1"/>
</dbReference>
<dbReference type="EMBL" id="JAPDUS010000005">
    <property type="protein sequence ID" value="MCW4092773.1"/>
    <property type="molecule type" value="Genomic_DNA"/>
</dbReference>
<evidence type="ECO:0000313" key="2">
    <source>
        <dbReference type="EMBL" id="MCW4092773.1"/>
    </source>
</evidence>
<comment type="caution">
    <text evidence="3">The sequence shown here is derived from an EMBL/GenBank/DDBJ whole genome shotgun (WGS) entry which is preliminary data.</text>
</comment>
<evidence type="ECO:0000313" key="4">
    <source>
        <dbReference type="EMBL" id="MCW4163635.1"/>
    </source>
</evidence>
<evidence type="ECO:0000313" key="5">
    <source>
        <dbReference type="Proteomes" id="UP001209344"/>
    </source>
</evidence>
<accession>A0AAP3B039</accession>
<dbReference type="EMBL" id="JAPDVK010000001">
    <property type="protein sequence ID" value="MCW4127113.1"/>
    <property type="molecule type" value="Genomic_DNA"/>
</dbReference>
<dbReference type="Proteomes" id="UP001209074">
    <property type="component" value="Unassembled WGS sequence"/>
</dbReference>
<feature type="chain" id="PRO_5042796819" evidence="1">
    <location>
        <begin position="22"/>
        <end position="222"/>
    </location>
</feature>
<dbReference type="Proteomes" id="UP001209344">
    <property type="component" value="Unassembled WGS sequence"/>
</dbReference>
<keyword evidence="1" id="KW-0732">Signal</keyword>
<feature type="signal peptide" evidence="1">
    <location>
        <begin position="1"/>
        <end position="21"/>
    </location>
</feature>
<name>A0AAP3B039_9BACT</name>